<feature type="domain" description="Protein kinase" evidence="7">
    <location>
        <begin position="56"/>
        <end position="331"/>
    </location>
</feature>
<protein>
    <submittedName>
        <fullName evidence="8">Salt tolerance receptor-like cytoplasmic kinase</fullName>
    </submittedName>
</protein>
<evidence type="ECO:0000256" key="5">
    <source>
        <dbReference type="PROSITE-ProRule" id="PRU10141"/>
    </source>
</evidence>
<evidence type="ECO:0000256" key="2">
    <source>
        <dbReference type="ARBA" id="ARBA00022741"/>
    </source>
</evidence>
<sequence length="340" mass="37813">MGRLPEFLRFKLRRQRAATDRVAAVDLEEEEETSACVCKHSGNMRLCWDEIRRVTMEFSVVVGHGGFSTVYLAEFPDSSRAAVKMQCGSQRLSRRAYRQELEILRRLRHHTIVKLLGYCDDREEGILILEYVPNGNLQEKLQGSNIFLPWKTRMAVAFQLAQAIAYLHRNCIVHGDIKASNILLDDDLNCKLCDFGSAKMGLSSTVAALQDSNSRMMVGSPGYTDPLYLKTGLASYKNDVYSFGVVVLELITGMEAFSPGRGEALATWAGPMLRDVEKVGEMVDRRICGEIDLEEARAMAALSATCVSDSPSVRPSAADILTTMRSKIPSLSLLFEEKVA</sequence>
<reference evidence="8" key="1">
    <citation type="submission" date="2020-06" db="EMBL/GenBank/DDBJ databases">
        <authorList>
            <person name="Li T."/>
            <person name="Hu X."/>
            <person name="Zhang T."/>
            <person name="Song X."/>
            <person name="Zhang H."/>
            <person name="Dai N."/>
            <person name="Sheng W."/>
            <person name="Hou X."/>
            <person name="Wei L."/>
        </authorList>
    </citation>
    <scope>NUCLEOTIDE SEQUENCE</scope>
    <source>
        <strain evidence="8">G01</strain>
        <tissue evidence="8">Leaf</tissue>
    </source>
</reference>
<name>A0AAW2J106_9LAMI</name>
<dbReference type="PROSITE" id="PS00108">
    <property type="entry name" value="PROTEIN_KINASE_ST"/>
    <property type="match status" value="1"/>
</dbReference>
<keyword evidence="3 8" id="KW-0418">Kinase</keyword>
<dbReference type="Gene3D" id="3.30.200.20">
    <property type="entry name" value="Phosphorylase Kinase, domain 1"/>
    <property type="match status" value="1"/>
</dbReference>
<dbReference type="PROSITE" id="PS00107">
    <property type="entry name" value="PROTEIN_KINASE_ATP"/>
    <property type="match status" value="1"/>
</dbReference>
<dbReference type="AlphaFoldDB" id="A0AAW2J106"/>
<dbReference type="GO" id="GO:0004674">
    <property type="term" value="F:protein serine/threonine kinase activity"/>
    <property type="evidence" value="ECO:0007669"/>
    <property type="project" value="UniProtKB-KW"/>
</dbReference>
<evidence type="ECO:0000256" key="4">
    <source>
        <dbReference type="ARBA" id="ARBA00022840"/>
    </source>
</evidence>
<comment type="caution">
    <text evidence="8">The sequence shown here is derived from an EMBL/GenBank/DDBJ whole genome shotgun (WGS) entry which is preliminary data.</text>
</comment>
<evidence type="ECO:0000256" key="1">
    <source>
        <dbReference type="ARBA" id="ARBA00022679"/>
    </source>
</evidence>
<organism evidence="8">
    <name type="scientific">Sesamum angustifolium</name>
    <dbReference type="NCBI Taxonomy" id="2727405"/>
    <lineage>
        <taxon>Eukaryota</taxon>
        <taxon>Viridiplantae</taxon>
        <taxon>Streptophyta</taxon>
        <taxon>Embryophyta</taxon>
        <taxon>Tracheophyta</taxon>
        <taxon>Spermatophyta</taxon>
        <taxon>Magnoliopsida</taxon>
        <taxon>eudicotyledons</taxon>
        <taxon>Gunneridae</taxon>
        <taxon>Pentapetalae</taxon>
        <taxon>asterids</taxon>
        <taxon>lamiids</taxon>
        <taxon>Lamiales</taxon>
        <taxon>Pedaliaceae</taxon>
        <taxon>Sesamum</taxon>
    </lineage>
</organism>
<dbReference type="Pfam" id="PF00069">
    <property type="entry name" value="Pkinase"/>
    <property type="match status" value="1"/>
</dbReference>
<dbReference type="SMART" id="SM00220">
    <property type="entry name" value="S_TKc"/>
    <property type="match status" value="1"/>
</dbReference>
<gene>
    <name evidence="8" type="ORF">Sangu_2693800</name>
</gene>
<dbReference type="PANTHER" id="PTHR27001">
    <property type="entry name" value="OS01G0253100 PROTEIN"/>
    <property type="match status" value="1"/>
</dbReference>
<keyword evidence="2 5" id="KW-0547">Nucleotide-binding</keyword>
<dbReference type="PANTHER" id="PTHR27001:SF585">
    <property type="entry name" value="OS02G0648100 PROTEIN"/>
    <property type="match status" value="1"/>
</dbReference>
<dbReference type="PROSITE" id="PS50011">
    <property type="entry name" value="PROTEIN_KINASE_DOM"/>
    <property type="match status" value="1"/>
</dbReference>
<evidence type="ECO:0000259" key="7">
    <source>
        <dbReference type="PROSITE" id="PS50011"/>
    </source>
</evidence>
<dbReference type="InterPro" id="IPR011009">
    <property type="entry name" value="Kinase-like_dom_sf"/>
</dbReference>
<keyword evidence="8" id="KW-0675">Receptor</keyword>
<dbReference type="SUPFAM" id="SSF56112">
    <property type="entry name" value="Protein kinase-like (PK-like)"/>
    <property type="match status" value="1"/>
</dbReference>
<dbReference type="InterPro" id="IPR017441">
    <property type="entry name" value="Protein_kinase_ATP_BS"/>
</dbReference>
<proteinExistence type="inferred from homology"/>
<evidence type="ECO:0000256" key="6">
    <source>
        <dbReference type="RuleBase" id="RU000304"/>
    </source>
</evidence>
<keyword evidence="1" id="KW-0808">Transferase</keyword>
<dbReference type="Gene3D" id="1.10.510.10">
    <property type="entry name" value="Transferase(Phosphotransferase) domain 1"/>
    <property type="match status" value="1"/>
</dbReference>
<dbReference type="InterPro" id="IPR008271">
    <property type="entry name" value="Ser/Thr_kinase_AS"/>
</dbReference>
<dbReference type="GO" id="GO:0005524">
    <property type="term" value="F:ATP binding"/>
    <property type="evidence" value="ECO:0007669"/>
    <property type="project" value="UniProtKB-UniRule"/>
</dbReference>
<accession>A0AAW2J106</accession>
<evidence type="ECO:0000256" key="3">
    <source>
        <dbReference type="ARBA" id="ARBA00022777"/>
    </source>
</evidence>
<dbReference type="EMBL" id="JACGWK010001492">
    <property type="protein sequence ID" value="KAL0287363.1"/>
    <property type="molecule type" value="Genomic_DNA"/>
</dbReference>
<feature type="binding site" evidence="5">
    <location>
        <position position="84"/>
    </location>
    <ligand>
        <name>ATP</name>
        <dbReference type="ChEBI" id="CHEBI:30616"/>
    </ligand>
</feature>
<keyword evidence="4 5" id="KW-0067">ATP-binding</keyword>
<evidence type="ECO:0000313" key="8">
    <source>
        <dbReference type="EMBL" id="KAL0287363.1"/>
    </source>
</evidence>
<dbReference type="GO" id="GO:0005886">
    <property type="term" value="C:plasma membrane"/>
    <property type="evidence" value="ECO:0007669"/>
    <property type="project" value="TreeGrafter"/>
</dbReference>
<dbReference type="InterPro" id="IPR000719">
    <property type="entry name" value="Prot_kinase_dom"/>
</dbReference>
<keyword evidence="6" id="KW-0723">Serine/threonine-protein kinase</keyword>
<reference evidence="8" key="2">
    <citation type="journal article" date="2024" name="Plant">
        <title>Genomic evolution and insights into agronomic trait innovations of Sesamum species.</title>
        <authorList>
            <person name="Miao H."/>
            <person name="Wang L."/>
            <person name="Qu L."/>
            <person name="Liu H."/>
            <person name="Sun Y."/>
            <person name="Le M."/>
            <person name="Wang Q."/>
            <person name="Wei S."/>
            <person name="Zheng Y."/>
            <person name="Lin W."/>
            <person name="Duan Y."/>
            <person name="Cao H."/>
            <person name="Xiong S."/>
            <person name="Wang X."/>
            <person name="Wei L."/>
            <person name="Li C."/>
            <person name="Ma Q."/>
            <person name="Ju M."/>
            <person name="Zhao R."/>
            <person name="Li G."/>
            <person name="Mu C."/>
            <person name="Tian Q."/>
            <person name="Mei H."/>
            <person name="Zhang T."/>
            <person name="Gao T."/>
            <person name="Zhang H."/>
        </authorList>
    </citation>
    <scope>NUCLEOTIDE SEQUENCE</scope>
    <source>
        <strain evidence="8">G01</strain>
    </source>
</reference>
<comment type="similarity">
    <text evidence="6">Belongs to the protein kinase superfamily.</text>
</comment>